<name>A0ABD5NQN5_9EURY</name>
<gene>
    <name evidence="2" type="ORF">ACFOUR_12790</name>
</gene>
<evidence type="ECO:0000256" key="1">
    <source>
        <dbReference type="SAM" id="MobiDB-lite"/>
    </source>
</evidence>
<dbReference type="Proteomes" id="UP001595846">
    <property type="component" value="Unassembled WGS sequence"/>
</dbReference>
<dbReference type="GeneID" id="73901888"/>
<evidence type="ECO:0000313" key="2">
    <source>
        <dbReference type="EMBL" id="MFC3959235.1"/>
    </source>
</evidence>
<proteinExistence type="predicted"/>
<sequence length="105" mass="11828">MGRTNLEAKDEEKYLNDQIPGRVIVDTNTRLYEPPTKGDLTGFGTEDFRKGNQQRQGATNIADDEIVDPAEIRAEMAVQIDLAVSREIGRWQSSVDMKEMDRTLG</sequence>
<dbReference type="EMBL" id="JBHSAQ010000011">
    <property type="protein sequence ID" value="MFC3959235.1"/>
    <property type="molecule type" value="Genomic_DNA"/>
</dbReference>
<comment type="caution">
    <text evidence="2">The sequence shown here is derived from an EMBL/GenBank/DDBJ whole genome shotgun (WGS) entry which is preliminary data.</text>
</comment>
<dbReference type="AlphaFoldDB" id="A0ABD5NQN5"/>
<organism evidence="2 3">
    <name type="scientific">Halovivax cerinus</name>
    <dbReference type="NCBI Taxonomy" id="1487865"/>
    <lineage>
        <taxon>Archaea</taxon>
        <taxon>Methanobacteriati</taxon>
        <taxon>Methanobacteriota</taxon>
        <taxon>Stenosarchaea group</taxon>
        <taxon>Halobacteria</taxon>
        <taxon>Halobacteriales</taxon>
        <taxon>Natrialbaceae</taxon>
        <taxon>Halovivax</taxon>
    </lineage>
</organism>
<reference evidence="2 3" key="1">
    <citation type="journal article" date="2019" name="Int. J. Syst. Evol. Microbiol.">
        <title>The Global Catalogue of Microorganisms (GCM) 10K type strain sequencing project: providing services to taxonomists for standard genome sequencing and annotation.</title>
        <authorList>
            <consortium name="The Broad Institute Genomics Platform"/>
            <consortium name="The Broad Institute Genome Sequencing Center for Infectious Disease"/>
            <person name="Wu L."/>
            <person name="Ma J."/>
        </authorList>
    </citation>
    <scope>NUCLEOTIDE SEQUENCE [LARGE SCALE GENOMIC DNA]</scope>
    <source>
        <strain evidence="2 3">IBRC-M 10256</strain>
    </source>
</reference>
<feature type="region of interest" description="Disordered" evidence="1">
    <location>
        <begin position="31"/>
        <end position="57"/>
    </location>
</feature>
<evidence type="ECO:0000313" key="3">
    <source>
        <dbReference type="Proteomes" id="UP001595846"/>
    </source>
</evidence>
<protein>
    <submittedName>
        <fullName evidence="2">Uncharacterized protein</fullName>
    </submittedName>
</protein>
<keyword evidence="3" id="KW-1185">Reference proteome</keyword>
<accession>A0ABD5NQN5</accession>
<dbReference type="RefSeq" id="WP_256532782.1">
    <property type="nucleotide sequence ID" value="NZ_CP101824.1"/>
</dbReference>